<protein>
    <recommendedName>
        <fullName evidence="2">Heterokaryon incompatibility domain-containing protein</fullName>
    </recommendedName>
</protein>
<accession>A0A0D2FFH7</accession>
<dbReference type="VEuPathDB" id="FungiDB:Z517_00812"/>
<dbReference type="OrthoDB" id="2157530at2759"/>
<dbReference type="Pfam" id="PF06985">
    <property type="entry name" value="HET"/>
    <property type="match status" value="1"/>
</dbReference>
<dbReference type="AlphaFoldDB" id="A0A0D2FFH7"/>
<dbReference type="RefSeq" id="XP_013289230.1">
    <property type="nucleotide sequence ID" value="XM_013433776.1"/>
</dbReference>
<dbReference type="GeneID" id="25300302"/>
<evidence type="ECO:0000259" key="2">
    <source>
        <dbReference type="Pfam" id="PF06985"/>
    </source>
</evidence>
<evidence type="ECO:0000256" key="1">
    <source>
        <dbReference type="SAM" id="MobiDB-lite"/>
    </source>
</evidence>
<evidence type="ECO:0000313" key="3">
    <source>
        <dbReference type="EMBL" id="KIW85422.1"/>
    </source>
</evidence>
<dbReference type="InterPro" id="IPR010730">
    <property type="entry name" value="HET"/>
</dbReference>
<evidence type="ECO:0000313" key="4">
    <source>
        <dbReference type="Proteomes" id="UP000053029"/>
    </source>
</evidence>
<feature type="domain" description="Heterokaryon incompatibility" evidence="2">
    <location>
        <begin position="127"/>
        <end position="283"/>
    </location>
</feature>
<sequence length="713" mass="79287">MAHNFGANFEKHPMVAPIWDRLQDIEQQLDQLNLAVNTILKHLNISPPGGLNPLTGDSGPVSPTPQPTGSSETHISDSPYVYEALSLEKAEIRLLAVHNADDDSEEVRCSLVPLSLEDSQAARSKRYNALSYCWGEPKMDGRVVVNGHLFPITRNLESALRKMRKRATNEAATARTPSSSTFWWIDQICINQEDIEERGNQVALMRRIYRGAQSVHVWLGDAVEGSALAIDVVGKIGQPPTRGPGEKEVEYPALSEEDVRKHWQALRLMLDQPWWERSWIRQEVSLGSRTLVSWGDHSISFDVVSQAVMAIEYVDSLGHQIPGQYSGIEAPQTADSKAAFSFYHQAQSLRALRKASYAGHMFLPLHDLLLHSRHCKATDLRDKVYSMLGLADPEIYLLRADYRLPLTEVLKGAARSILPQKKGLRLLGACQNHERRHDLPSWVPNLIDDWKYRPLQADDGSHYISVGEPSVAFDQDTMLVKGFIFDSVTALCDTVVPRGATTGETDQVYRAWQHYAEEAEDAGQIDVGGSQYGRRHGFRGQKDTFWVNFLSTDRTASGYLRYSQDNDNTATGGTTLLSEREEGLQMQYLGLNLKLAQSYLLPASSEKSLHPLRPIRAALKKYGVGRRLGTCAKHKTLVLLPGDAEPGDAIAVFRGATFPYVLRKTPGAPSRHGDMSEQPQDEYVLVGEAFLPETASGKALGVAPETMVTMRIV</sequence>
<keyword evidence="4" id="KW-1185">Reference proteome</keyword>
<dbReference type="PANTHER" id="PTHR24148">
    <property type="entry name" value="ANKYRIN REPEAT DOMAIN-CONTAINING PROTEIN 39 HOMOLOG-RELATED"/>
    <property type="match status" value="1"/>
</dbReference>
<dbReference type="PANTHER" id="PTHR24148:SF73">
    <property type="entry name" value="HET DOMAIN PROTEIN (AFU_ORTHOLOGUE AFUA_8G01020)"/>
    <property type="match status" value="1"/>
</dbReference>
<dbReference type="STRING" id="1442368.A0A0D2FFH7"/>
<organism evidence="3 4">
    <name type="scientific">Fonsecaea pedrosoi CBS 271.37</name>
    <dbReference type="NCBI Taxonomy" id="1442368"/>
    <lineage>
        <taxon>Eukaryota</taxon>
        <taxon>Fungi</taxon>
        <taxon>Dikarya</taxon>
        <taxon>Ascomycota</taxon>
        <taxon>Pezizomycotina</taxon>
        <taxon>Eurotiomycetes</taxon>
        <taxon>Chaetothyriomycetidae</taxon>
        <taxon>Chaetothyriales</taxon>
        <taxon>Herpotrichiellaceae</taxon>
        <taxon>Fonsecaea</taxon>
    </lineage>
</organism>
<reference evidence="3 4" key="1">
    <citation type="submission" date="2015-01" db="EMBL/GenBank/DDBJ databases">
        <title>The Genome Sequence of Fonsecaea pedrosoi CBS 271.37.</title>
        <authorList>
            <consortium name="The Broad Institute Genomics Platform"/>
            <person name="Cuomo C."/>
            <person name="de Hoog S."/>
            <person name="Gorbushina A."/>
            <person name="Stielow B."/>
            <person name="Teixiera M."/>
            <person name="Abouelleil A."/>
            <person name="Chapman S.B."/>
            <person name="Priest M."/>
            <person name="Young S.K."/>
            <person name="Wortman J."/>
            <person name="Nusbaum C."/>
            <person name="Birren B."/>
        </authorList>
    </citation>
    <scope>NUCLEOTIDE SEQUENCE [LARGE SCALE GENOMIC DNA]</scope>
    <source>
        <strain evidence="3 4">CBS 271.37</strain>
    </source>
</reference>
<feature type="region of interest" description="Disordered" evidence="1">
    <location>
        <begin position="50"/>
        <end position="75"/>
    </location>
</feature>
<name>A0A0D2FFH7_9EURO</name>
<proteinExistence type="predicted"/>
<dbReference type="HOGENOM" id="CLU_004184_7_4_1"/>
<dbReference type="Proteomes" id="UP000053029">
    <property type="component" value="Unassembled WGS sequence"/>
</dbReference>
<dbReference type="EMBL" id="KN846969">
    <property type="protein sequence ID" value="KIW85422.1"/>
    <property type="molecule type" value="Genomic_DNA"/>
</dbReference>
<dbReference type="InterPro" id="IPR052895">
    <property type="entry name" value="HetReg/Transcr_Mod"/>
</dbReference>
<gene>
    <name evidence="3" type="ORF">Z517_00812</name>
</gene>